<accession>A0AAD8ES70</accession>
<reference evidence="1" key="1">
    <citation type="journal article" date="2023" name="IScience">
        <title>Live-bearing cockroach genome reveals convergent evolutionary mechanisms linked to viviparity in insects and beyond.</title>
        <authorList>
            <person name="Fouks B."/>
            <person name="Harrison M.C."/>
            <person name="Mikhailova A.A."/>
            <person name="Marchal E."/>
            <person name="English S."/>
            <person name="Carruthers M."/>
            <person name="Jennings E.C."/>
            <person name="Chiamaka E.L."/>
            <person name="Frigard R.A."/>
            <person name="Pippel M."/>
            <person name="Attardo G.M."/>
            <person name="Benoit J.B."/>
            <person name="Bornberg-Bauer E."/>
            <person name="Tobe S.S."/>
        </authorList>
    </citation>
    <scope>NUCLEOTIDE SEQUENCE</scope>
    <source>
        <strain evidence="1">Stay&amp;Tobe</strain>
    </source>
</reference>
<evidence type="ECO:0000313" key="2">
    <source>
        <dbReference type="Proteomes" id="UP001233999"/>
    </source>
</evidence>
<organism evidence="1 2">
    <name type="scientific">Diploptera punctata</name>
    <name type="common">Pacific beetle cockroach</name>
    <dbReference type="NCBI Taxonomy" id="6984"/>
    <lineage>
        <taxon>Eukaryota</taxon>
        <taxon>Metazoa</taxon>
        <taxon>Ecdysozoa</taxon>
        <taxon>Arthropoda</taxon>
        <taxon>Hexapoda</taxon>
        <taxon>Insecta</taxon>
        <taxon>Pterygota</taxon>
        <taxon>Neoptera</taxon>
        <taxon>Polyneoptera</taxon>
        <taxon>Dictyoptera</taxon>
        <taxon>Blattodea</taxon>
        <taxon>Blaberoidea</taxon>
        <taxon>Blaberidae</taxon>
        <taxon>Diplopterinae</taxon>
        <taxon>Diploptera</taxon>
    </lineage>
</organism>
<proteinExistence type="predicted"/>
<dbReference type="Proteomes" id="UP001233999">
    <property type="component" value="Unassembled WGS sequence"/>
</dbReference>
<reference evidence="1" key="2">
    <citation type="submission" date="2023-05" db="EMBL/GenBank/DDBJ databases">
        <authorList>
            <person name="Fouks B."/>
        </authorList>
    </citation>
    <scope>NUCLEOTIDE SEQUENCE</scope>
    <source>
        <strain evidence="1">Stay&amp;Tobe</strain>
        <tissue evidence="1">Testes</tissue>
    </source>
</reference>
<evidence type="ECO:0000313" key="1">
    <source>
        <dbReference type="EMBL" id="KAJ9601210.1"/>
    </source>
</evidence>
<comment type="caution">
    <text evidence="1">The sequence shown here is derived from an EMBL/GenBank/DDBJ whole genome shotgun (WGS) entry which is preliminary data.</text>
</comment>
<sequence>VLTGLALDDLTVFNLAPIIRHLTYIPPRVSLERKTCILLPHNQNILDQLEHQSS</sequence>
<feature type="non-terminal residue" evidence="1">
    <location>
        <position position="54"/>
    </location>
</feature>
<gene>
    <name evidence="1" type="ORF">L9F63_000630</name>
</gene>
<dbReference type="AlphaFoldDB" id="A0AAD8ES70"/>
<dbReference type="EMBL" id="JASPKZ010000031">
    <property type="protein sequence ID" value="KAJ9601210.1"/>
    <property type="molecule type" value="Genomic_DNA"/>
</dbReference>
<feature type="non-terminal residue" evidence="1">
    <location>
        <position position="1"/>
    </location>
</feature>
<protein>
    <submittedName>
        <fullName evidence="1">Uncharacterized protein</fullName>
    </submittedName>
</protein>
<keyword evidence="2" id="KW-1185">Reference proteome</keyword>
<name>A0AAD8ES70_DIPPU</name>